<sequence length="270" mass="31224">MTNLKELFIKVGQDYPQDILEGCPFKLHSFSWYHEIEGADFANLRSFLDEQDELRHLQADWTYQAHGIGPSKPVVLPPSVCPKLDQLTGNHGIIEMVLPHRRLRTLVWDTLLGDPKTSFKHLAKELSHIEAFSCYESPNTMTPPLSEYIPYFQNLKFCQLYLDRASELEVVYQLPSLVGIVVAGRLNSIGPEWKGLVKVFERCQKLQFIDAYTDDSVTRSWRTPQRFKRWSRPSMLAFDSASFTPPDVVDYSAMDITDHIQLWKARKVFQ</sequence>
<dbReference type="OrthoDB" id="3232239at2759"/>
<evidence type="ECO:0000313" key="1">
    <source>
        <dbReference type="EMBL" id="CAA7264574.1"/>
    </source>
</evidence>
<proteinExistence type="predicted"/>
<dbReference type="EMBL" id="CACVBS010000045">
    <property type="protein sequence ID" value="CAA7264574.1"/>
    <property type="molecule type" value="Genomic_DNA"/>
</dbReference>
<accession>A0A8S0VVZ8</accession>
<dbReference type="Proteomes" id="UP000467700">
    <property type="component" value="Unassembled WGS sequence"/>
</dbReference>
<organism evidence="1 2">
    <name type="scientific">Cyclocybe aegerita</name>
    <name type="common">Black poplar mushroom</name>
    <name type="synonym">Agrocybe aegerita</name>
    <dbReference type="NCBI Taxonomy" id="1973307"/>
    <lineage>
        <taxon>Eukaryota</taxon>
        <taxon>Fungi</taxon>
        <taxon>Dikarya</taxon>
        <taxon>Basidiomycota</taxon>
        <taxon>Agaricomycotina</taxon>
        <taxon>Agaricomycetes</taxon>
        <taxon>Agaricomycetidae</taxon>
        <taxon>Agaricales</taxon>
        <taxon>Agaricineae</taxon>
        <taxon>Bolbitiaceae</taxon>
        <taxon>Cyclocybe</taxon>
    </lineage>
</organism>
<reference evidence="1 2" key="1">
    <citation type="submission" date="2020-01" db="EMBL/GenBank/DDBJ databases">
        <authorList>
            <person name="Gupta K D."/>
        </authorList>
    </citation>
    <scope>NUCLEOTIDE SEQUENCE [LARGE SCALE GENOMIC DNA]</scope>
</reference>
<protein>
    <submittedName>
        <fullName evidence="1">Uncharacterized protein</fullName>
    </submittedName>
</protein>
<evidence type="ECO:0000313" key="2">
    <source>
        <dbReference type="Proteomes" id="UP000467700"/>
    </source>
</evidence>
<comment type="caution">
    <text evidence="1">The sequence shown here is derived from an EMBL/GenBank/DDBJ whole genome shotgun (WGS) entry which is preliminary data.</text>
</comment>
<gene>
    <name evidence="1" type="ORF">AAE3_LOCUS6756</name>
</gene>
<dbReference type="AlphaFoldDB" id="A0A8S0VVZ8"/>
<keyword evidence="2" id="KW-1185">Reference proteome</keyword>
<name>A0A8S0VVZ8_CYCAE</name>